<name>Q5VCB2_SPIKU</name>
<dbReference type="EMBL" id="AY528560">
    <property type="protein sequence ID" value="AAS59582.1"/>
    <property type="molecule type" value="Genomic_DNA"/>
</dbReference>
<evidence type="ECO:0000256" key="1">
    <source>
        <dbReference type="SAM" id="Phobius"/>
    </source>
</evidence>
<geneLocation type="plasmid" evidence="2">
    <name>pSKU146</name>
</geneLocation>
<evidence type="ECO:0000313" key="2">
    <source>
        <dbReference type="EMBL" id="AAS59582.1"/>
    </source>
</evidence>
<gene>
    <name evidence="2" type="ORF">SKUN_p0090</name>
</gene>
<organism evidence="2">
    <name type="scientific">Spiroplasma kunkelii CR2-3x</name>
    <dbReference type="NCBI Taxonomy" id="273035"/>
    <lineage>
        <taxon>Bacteria</taxon>
        <taxon>Bacillati</taxon>
        <taxon>Mycoplasmatota</taxon>
        <taxon>Mollicutes</taxon>
        <taxon>Entomoplasmatales</taxon>
        <taxon>Spiroplasmataceae</taxon>
        <taxon>Spiroplasma</taxon>
    </lineage>
</organism>
<sequence length="41" mass="5079">MNNQDMVFIISFLLFDKTRFFLFLFLPIEIQNKSHYYITTE</sequence>
<accession>Q5VCB2</accession>
<proteinExistence type="predicted"/>
<keyword evidence="1" id="KW-0812">Transmembrane</keyword>
<dbReference type="AlphaFoldDB" id="Q5VCB2"/>
<feature type="transmembrane region" description="Helical" evidence="1">
    <location>
        <begin position="6"/>
        <end position="26"/>
    </location>
</feature>
<keyword evidence="1" id="KW-0472">Membrane</keyword>
<keyword evidence="1" id="KW-1133">Transmembrane helix</keyword>
<protein>
    <submittedName>
        <fullName evidence="2">Uncharacterized protein</fullName>
    </submittedName>
</protein>
<keyword evidence="2" id="KW-0614">Plasmid</keyword>
<reference evidence="2" key="1">
    <citation type="journal article" date="2005" name="Plasmid">
        <title>Cryptic plasmid pSKU146 from the wall-less plant pathogen Spiroplasma kunkelii encodes an adhesin and components of a type IV translocation-related conjugation system.</title>
        <authorList>
            <person name="Davis R.E."/>
            <person name="Dally E.L."/>
            <person name="Jomantiene R."/>
            <person name="Zhao Y."/>
            <person name="Roe B."/>
            <person name="Lin S."/>
            <person name="Shao J."/>
        </authorList>
    </citation>
    <scope>NUCLEOTIDE SEQUENCE</scope>
    <source>
        <strain evidence="2">CR2-3x</strain>
        <plasmid evidence="2">pSKU146</plasmid>
    </source>
</reference>